<protein>
    <recommendedName>
        <fullName evidence="3">Phage virion morphogenesis protein</fullName>
    </recommendedName>
</protein>
<dbReference type="AlphaFoldDB" id="A0A0U1RJU3"/>
<dbReference type="InterPro" id="IPR006522">
    <property type="entry name" value="Phage_virion_morphogenesis"/>
</dbReference>
<dbReference type="KEGG" id="nma:NMA1849"/>
<dbReference type="EMBL" id="AL157959">
    <property type="protein sequence ID" value="CAM08968.1"/>
    <property type="molecule type" value="Genomic_DNA"/>
</dbReference>
<name>A0A0U1RJU3_NEIMA</name>
<organism evidence="1 2">
    <name type="scientific">Neisseria meningitidis serogroup A / serotype 4A (strain DSM 15465 / Z2491)</name>
    <dbReference type="NCBI Taxonomy" id="122587"/>
    <lineage>
        <taxon>Bacteria</taxon>
        <taxon>Pseudomonadati</taxon>
        <taxon>Pseudomonadota</taxon>
        <taxon>Betaproteobacteria</taxon>
        <taxon>Neisseriales</taxon>
        <taxon>Neisseriaceae</taxon>
        <taxon>Neisseria</taxon>
    </lineage>
</organism>
<dbReference type="Proteomes" id="UP000000626">
    <property type="component" value="Chromosome"/>
</dbReference>
<evidence type="ECO:0000313" key="2">
    <source>
        <dbReference type="Proteomes" id="UP000000626"/>
    </source>
</evidence>
<dbReference type="HOGENOM" id="CLU_117141_0_1_4"/>
<dbReference type="RefSeq" id="WP_002212728.1">
    <property type="nucleotide sequence ID" value="NC_003116.1"/>
</dbReference>
<evidence type="ECO:0008006" key="3">
    <source>
        <dbReference type="Google" id="ProtNLM"/>
    </source>
</evidence>
<dbReference type="NCBIfam" id="TIGR01635">
    <property type="entry name" value="tail_comp_S"/>
    <property type="match status" value="1"/>
</dbReference>
<evidence type="ECO:0000313" key="1">
    <source>
        <dbReference type="EMBL" id="CAM08968.1"/>
    </source>
</evidence>
<dbReference type="GeneID" id="93387736"/>
<reference evidence="1 2" key="1">
    <citation type="journal article" date="2000" name="Nature">
        <title>Complete DNA sequence of a serogroup A strain of Neisseria meningitidis Z2491.</title>
        <authorList>
            <person name="Parkhill J."/>
            <person name="Achtman M."/>
            <person name="James K.D."/>
            <person name="Bentley S.D."/>
            <person name="Churcher C."/>
            <person name="Klee S.R."/>
            <person name="Morelli G."/>
            <person name="Basham D."/>
            <person name="Brown D."/>
            <person name="Chillingworth T."/>
            <person name="Davies R.M."/>
            <person name="Davis P."/>
            <person name="Devlin K."/>
            <person name="Feltwell T."/>
            <person name="Hamlin N."/>
            <person name="Holroyd S."/>
            <person name="Jagels K."/>
            <person name="Leather S."/>
            <person name="Moule S."/>
            <person name="Mungall K."/>
            <person name="Quail M.A."/>
            <person name="Rajandream M.A."/>
            <person name="Rutherford K.M."/>
            <person name="Simmonds M."/>
            <person name="Skelton J."/>
            <person name="Whitehead S."/>
            <person name="Spratt B.G."/>
            <person name="Barrell B.G."/>
        </authorList>
    </citation>
    <scope>NUCLEOTIDE SEQUENCE [LARGE SCALE GENOMIC DNA]</scope>
    <source>
        <strain evidence="2">DSM 15465 / Z2491</strain>
    </source>
</reference>
<dbReference type="EnsemblBacteria" id="CAM08968">
    <property type="protein sequence ID" value="CAM08968"/>
    <property type="gene ID" value="NMA1849"/>
</dbReference>
<proteinExistence type="predicted"/>
<dbReference type="Pfam" id="PF05069">
    <property type="entry name" value="Phage_tail_S"/>
    <property type="match status" value="1"/>
</dbReference>
<gene>
    <name evidence="1" type="ordered locus">NMA1849</name>
</gene>
<sequence length="165" mass="17882">MIEIKINTDTLQNSLNAAARHTSHTKPLMTRLARIMRNAVLENFAAGGRPAWAPRKYPTAREGSGLLQASGRLRNSITPSSTNDTAVVGTNVEYAAIHNFGGKTSPHLIRPKKGKALKFGGRFAKQVNHPGSNIPARPFMTLQPEDEKALSDAVAEYLAQAIQGR</sequence>
<accession>A0A0U1RJU3</accession>